<evidence type="ECO:0000313" key="1">
    <source>
        <dbReference type="EMBL" id="KAJ1673910.1"/>
    </source>
</evidence>
<name>A0ACC1HBF2_9FUNG</name>
<gene>
    <name evidence="1" type="ORF">EV182_004330</name>
</gene>
<accession>A0ACC1HBF2</accession>
<evidence type="ECO:0000313" key="2">
    <source>
        <dbReference type="Proteomes" id="UP001145114"/>
    </source>
</evidence>
<protein>
    <submittedName>
        <fullName evidence="1">Uncharacterized protein</fullName>
    </submittedName>
</protein>
<sequence length="237" mass="25437">MAARDSNSNTVDRNNNSRCEPDDDVIAANIATTGNDVATEQTAATAAATEEGIVVDEDDDEFGDFALTPVEDQGSHESSAKLAAISDPTAKGGADDASPQSLLAKSATTSCANDGVINGDTGKGFSLRLNYTSDELQNYLNQMFPTTPSPPPLPSTSSVYPDYPTISLPDFSSILARITNATGNNPLQSTRLAHSKTQYLSFNLSRIYGFRQGGRNDDERFTYHDLAKAMQQRRQQS</sequence>
<dbReference type="EMBL" id="JAMZIH010006449">
    <property type="protein sequence ID" value="KAJ1673910.1"/>
    <property type="molecule type" value="Genomic_DNA"/>
</dbReference>
<organism evidence="1 2">
    <name type="scientific">Spiromyces aspiralis</name>
    <dbReference type="NCBI Taxonomy" id="68401"/>
    <lineage>
        <taxon>Eukaryota</taxon>
        <taxon>Fungi</taxon>
        <taxon>Fungi incertae sedis</taxon>
        <taxon>Zoopagomycota</taxon>
        <taxon>Kickxellomycotina</taxon>
        <taxon>Kickxellomycetes</taxon>
        <taxon>Kickxellales</taxon>
        <taxon>Kickxellaceae</taxon>
        <taxon>Spiromyces</taxon>
    </lineage>
</organism>
<dbReference type="Proteomes" id="UP001145114">
    <property type="component" value="Unassembled WGS sequence"/>
</dbReference>
<proteinExistence type="predicted"/>
<comment type="caution">
    <text evidence="1">The sequence shown here is derived from an EMBL/GenBank/DDBJ whole genome shotgun (WGS) entry which is preliminary data.</text>
</comment>
<reference evidence="1" key="1">
    <citation type="submission" date="2022-06" db="EMBL/GenBank/DDBJ databases">
        <title>Phylogenomic reconstructions and comparative analyses of Kickxellomycotina fungi.</title>
        <authorList>
            <person name="Reynolds N.K."/>
            <person name="Stajich J.E."/>
            <person name="Barry K."/>
            <person name="Grigoriev I.V."/>
            <person name="Crous P."/>
            <person name="Smith M.E."/>
        </authorList>
    </citation>
    <scope>NUCLEOTIDE SEQUENCE</scope>
    <source>
        <strain evidence="1">RSA 2271</strain>
    </source>
</reference>
<keyword evidence="2" id="KW-1185">Reference proteome</keyword>